<dbReference type="GO" id="GO:0000160">
    <property type="term" value="P:phosphorelay signal transduction system"/>
    <property type="evidence" value="ECO:0007669"/>
    <property type="project" value="InterPro"/>
</dbReference>
<evidence type="ECO:0000256" key="3">
    <source>
        <dbReference type="ARBA" id="ARBA00034247"/>
    </source>
</evidence>
<evidence type="ECO:0000259" key="5">
    <source>
        <dbReference type="PROSITE" id="PS50110"/>
    </source>
</evidence>
<organism evidence="7 8">
    <name type="scientific">Alteromonas sediminis</name>
    <dbReference type="NCBI Taxonomy" id="2259342"/>
    <lineage>
        <taxon>Bacteria</taxon>
        <taxon>Pseudomonadati</taxon>
        <taxon>Pseudomonadota</taxon>
        <taxon>Gammaproteobacteria</taxon>
        <taxon>Alteromonadales</taxon>
        <taxon>Alteromonadaceae</taxon>
        <taxon>Alteromonas/Salinimonas group</taxon>
        <taxon>Alteromonas</taxon>
    </lineage>
</organism>
<dbReference type="PANTHER" id="PTHR45138">
    <property type="entry name" value="REGULATORY COMPONENTS OF SENSORY TRANSDUCTION SYSTEM"/>
    <property type="match status" value="1"/>
</dbReference>
<dbReference type="EMBL" id="RPOK01000002">
    <property type="protein sequence ID" value="RPJ67631.1"/>
    <property type="molecule type" value="Genomic_DNA"/>
</dbReference>
<evidence type="ECO:0000256" key="4">
    <source>
        <dbReference type="PROSITE-ProRule" id="PRU00169"/>
    </source>
</evidence>
<dbReference type="NCBIfam" id="TIGR00254">
    <property type="entry name" value="GGDEF"/>
    <property type="match status" value="1"/>
</dbReference>
<dbReference type="GO" id="GO:0043709">
    <property type="term" value="P:cell adhesion involved in single-species biofilm formation"/>
    <property type="evidence" value="ECO:0007669"/>
    <property type="project" value="TreeGrafter"/>
</dbReference>
<feature type="modified residue" description="4-aspartylphosphate" evidence="4">
    <location>
        <position position="66"/>
    </location>
</feature>
<reference evidence="7 8" key="1">
    <citation type="submission" date="2018-11" db="EMBL/GenBank/DDBJ databases">
        <authorList>
            <person name="Ye M.-Q."/>
            <person name="Du Z.-J."/>
        </authorList>
    </citation>
    <scope>NUCLEOTIDE SEQUENCE [LARGE SCALE GENOMIC DNA]</scope>
    <source>
        <strain evidence="7 8">U0105</strain>
    </source>
</reference>
<dbReference type="PANTHER" id="PTHR45138:SF9">
    <property type="entry name" value="DIGUANYLATE CYCLASE DGCM-RELATED"/>
    <property type="match status" value="1"/>
</dbReference>
<keyword evidence="4" id="KW-0597">Phosphoprotein</keyword>
<gene>
    <name evidence="7" type="ORF">DRW07_08975</name>
</gene>
<sequence>MAHDTFETQIHKRCTQAKILIVDDSPIFIAMYESMLSELGECYCVGSAKEALSLLAKHDFDVALFDHHLPDGTGLRLCKMVRRVHSSRQLPIFIITGSSDETLEQKCWEVDCSDFISKPFHAITLKHRVLAQLRLKFAVDLLQETSNQDQLTGLHNRRAIDDVIQRRSLRKGHVFSIAILDVDFFKKFNDEYGHQAGDECLVKVASIMKSCVRGPDKLSVRYGGEEFLILLPDTELKDAIAIAERVRSEVAKAQIPHIKSPMGVVTLSAGVATYGGDCLTWRALLKAADECLYQAKREGRNRLVSAL</sequence>
<dbReference type="CDD" id="cd00156">
    <property type="entry name" value="REC"/>
    <property type="match status" value="1"/>
</dbReference>
<dbReference type="SMART" id="SM00267">
    <property type="entry name" value="GGDEF"/>
    <property type="match status" value="1"/>
</dbReference>
<dbReference type="GO" id="GO:0052621">
    <property type="term" value="F:diguanylate cyclase activity"/>
    <property type="evidence" value="ECO:0007669"/>
    <property type="project" value="UniProtKB-EC"/>
</dbReference>
<dbReference type="SMART" id="SM00448">
    <property type="entry name" value="REC"/>
    <property type="match status" value="1"/>
</dbReference>
<dbReference type="SUPFAM" id="SSF52172">
    <property type="entry name" value="CheY-like"/>
    <property type="match status" value="1"/>
</dbReference>
<dbReference type="SUPFAM" id="SSF55073">
    <property type="entry name" value="Nucleotide cyclase"/>
    <property type="match status" value="1"/>
</dbReference>
<dbReference type="OrthoDB" id="9812260at2"/>
<keyword evidence="8" id="KW-1185">Reference proteome</keyword>
<dbReference type="InterPro" id="IPR000160">
    <property type="entry name" value="GGDEF_dom"/>
</dbReference>
<dbReference type="RefSeq" id="WP_124027531.1">
    <property type="nucleotide sequence ID" value="NZ_JBHRSN010000015.1"/>
</dbReference>
<evidence type="ECO:0000259" key="6">
    <source>
        <dbReference type="PROSITE" id="PS50887"/>
    </source>
</evidence>
<evidence type="ECO:0000313" key="7">
    <source>
        <dbReference type="EMBL" id="RPJ67631.1"/>
    </source>
</evidence>
<dbReference type="Gene3D" id="3.40.50.2300">
    <property type="match status" value="1"/>
</dbReference>
<dbReference type="InterPro" id="IPR029787">
    <property type="entry name" value="Nucleotide_cyclase"/>
</dbReference>
<feature type="domain" description="GGDEF" evidence="6">
    <location>
        <begin position="173"/>
        <end position="307"/>
    </location>
</feature>
<dbReference type="InterPro" id="IPR050469">
    <property type="entry name" value="Diguanylate_Cyclase"/>
</dbReference>
<dbReference type="FunFam" id="3.30.70.270:FF:000001">
    <property type="entry name" value="Diguanylate cyclase domain protein"/>
    <property type="match status" value="1"/>
</dbReference>
<dbReference type="InterPro" id="IPR011006">
    <property type="entry name" value="CheY-like_superfamily"/>
</dbReference>
<dbReference type="Pfam" id="PF00072">
    <property type="entry name" value="Response_reg"/>
    <property type="match status" value="1"/>
</dbReference>
<comment type="cofactor">
    <cofactor evidence="1">
        <name>Mg(2+)</name>
        <dbReference type="ChEBI" id="CHEBI:18420"/>
    </cofactor>
</comment>
<dbReference type="InterPro" id="IPR001789">
    <property type="entry name" value="Sig_transdc_resp-reg_receiver"/>
</dbReference>
<dbReference type="CDD" id="cd01949">
    <property type="entry name" value="GGDEF"/>
    <property type="match status" value="1"/>
</dbReference>
<feature type="domain" description="Response regulatory" evidence="5">
    <location>
        <begin position="18"/>
        <end position="133"/>
    </location>
</feature>
<dbReference type="InterPro" id="IPR043128">
    <property type="entry name" value="Rev_trsase/Diguanyl_cyclase"/>
</dbReference>
<dbReference type="Gene3D" id="3.30.70.270">
    <property type="match status" value="1"/>
</dbReference>
<evidence type="ECO:0000256" key="2">
    <source>
        <dbReference type="ARBA" id="ARBA00012528"/>
    </source>
</evidence>
<dbReference type="EC" id="2.7.7.65" evidence="2"/>
<dbReference type="PROSITE" id="PS50887">
    <property type="entry name" value="GGDEF"/>
    <property type="match status" value="1"/>
</dbReference>
<dbReference type="Proteomes" id="UP000275281">
    <property type="component" value="Unassembled WGS sequence"/>
</dbReference>
<proteinExistence type="predicted"/>
<dbReference type="AlphaFoldDB" id="A0A3N5YP83"/>
<comment type="catalytic activity">
    <reaction evidence="3">
        <text>2 GTP = 3',3'-c-di-GMP + 2 diphosphate</text>
        <dbReference type="Rhea" id="RHEA:24898"/>
        <dbReference type="ChEBI" id="CHEBI:33019"/>
        <dbReference type="ChEBI" id="CHEBI:37565"/>
        <dbReference type="ChEBI" id="CHEBI:58805"/>
        <dbReference type="EC" id="2.7.7.65"/>
    </reaction>
</comment>
<evidence type="ECO:0000256" key="1">
    <source>
        <dbReference type="ARBA" id="ARBA00001946"/>
    </source>
</evidence>
<evidence type="ECO:0000313" key="8">
    <source>
        <dbReference type="Proteomes" id="UP000275281"/>
    </source>
</evidence>
<accession>A0A3N5YP83</accession>
<dbReference type="GO" id="GO:0005886">
    <property type="term" value="C:plasma membrane"/>
    <property type="evidence" value="ECO:0007669"/>
    <property type="project" value="TreeGrafter"/>
</dbReference>
<dbReference type="PROSITE" id="PS50110">
    <property type="entry name" value="RESPONSE_REGULATORY"/>
    <property type="match status" value="1"/>
</dbReference>
<comment type="caution">
    <text evidence="7">The sequence shown here is derived from an EMBL/GenBank/DDBJ whole genome shotgun (WGS) entry which is preliminary data.</text>
</comment>
<protein>
    <recommendedName>
        <fullName evidence="2">diguanylate cyclase</fullName>
        <ecNumber evidence="2">2.7.7.65</ecNumber>
    </recommendedName>
</protein>
<dbReference type="Pfam" id="PF00990">
    <property type="entry name" value="GGDEF"/>
    <property type="match status" value="1"/>
</dbReference>
<name>A0A3N5YP83_9ALTE</name>
<dbReference type="GO" id="GO:1902201">
    <property type="term" value="P:negative regulation of bacterial-type flagellum-dependent cell motility"/>
    <property type="evidence" value="ECO:0007669"/>
    <property type="project" value="TreeGrafter"/>
</dbReference>